<name>A0A150HB41_9MICO</name>
<dbReference type="SUPFAM" id="SSF46785">
    <property type="entry name" value="Winged helix' DNA-binding domain"/>
    <property type="match status" value="1"/>
</dbReference>
<comment type="similarity">
    <text evidence="1">Belongs to the LysR transcriptional regulatory family.</text>
</comment>
<evidence type="ECO:0000313" key="8">
    <source>
        <dbReference type="Proteomes" id="UP000243589"/>
    </source>
</evidence>
<dbReference type="PROSITE" id="PS50931">
    <property type="entry name" value="HTH_LYSR"/>
    <property type="match status" value="1"/>
</dbReference>
<protein>
    <submittedName>
        <fullName evidence="7">HTH-type transcriptional activator CmpR</fullName>
    </submittedName>
</protein>
<dbReference type="InterPro" id="IPR036388">
    <property type="entry name" value="WH-like_DNA-bd_sf"/>
</dbReference>
<reference evidence="7 8" key="1">
    <citation type="submission" date="2016-01" db="EMBL/GenBank/DDBJ databases">
        <title>Use of Whole Genome Sequencing to ascertain that Brevibacterium massiliense (Roux, Raoult 2009) is a later heterotypic synonym of Brevibacterium ravenspurgense (Mages 2008).</title>
        <authorList>
            <person name="Bernier A.-M."/>
            <person name="Burdz T."/>
            <person name="Huynh C."/>
            <person name="Pachecho A.L."/>
            <person name="Wiebe D."/>
            <person name="Bonner C."/>
            <person name="Bernard K."/>
        </authorList>
    </citation>
    <scope>NUCLEOTIDE SEQUENCE [LARGE SCALE GENOMIC DNA]</scope>
    <source>
        <strain evidence="7 8">CCUG56047</strain>
    </source>
</reference>
<sequence>MQWTLTQLRTFVAVAEQGTMAAAATRLGYTAGAVSQHMSALSRAVGSPVVSPRGRSVVLTEAGRALLPRARAVVAAERQAARAMRGASADTTVTVGVFGSASVAAMQPASQQLEGKGIDVQTIEVDVEEMQEAVASGLIDVGIGIDYLDARLPPRRGVHMKPVRRQRLPVAVGPGGLAALTAEGREGKSLSAGLEDGPSIDENHEVDAAAHEAAPVDSGGVGDGAGGGAGGAAGEAGGAGGEADDGGAAGSTRGAGGSPVGLGVAPGRGDVFRDQEILRRALGRVPWILPPADSTWGRAFRLACRELGVMPREKHLVTDSAVALAMASSGLGVTLATPYLMRMAPANVHILPRTICGSRDIVILTSTDAPLTPAARTVVDVLTDVFNA</sequence>
<dbReference type="InterPro" id="IPR036390">
    <property type="entry name" value="WH_DNA-bd_sf"/>
</dbReference>
<dbReference type="Gene3D" id="3.40.190.290">
    <property type="match status" value="1"/>
</dbReference>
<evidence type="ECO:0000256" key="3">
    <source>
        <dbReference type="ARBA" id="ARBA00023125"/>
    </source>
</evidence>
<evidence type="ECO:0000256" key="2">
    <source>
        <dbReference type="ARBA" id="ARBA00023015"/>
    </source>
</evidence>
<organism evidence="7 8">
    <name type="scientific">Brevibacterium ravenspurgense</name>
    <dbReference type="NCBI Taxonomy" id="479117"/>
    <lineage>
        <taxon>Bacteria</taxon>
        <taxon>Bacillati</taxon>
        <taxon>Actinomycetota</taxon>
        <taxon>Actinomycetes</taxon>
        <taxon>Micrococcales</taxon>
        <taxon>Brevibacteriaceae</taxon>
        <taxon>Brevibacterium</taxon>
    </lineage>
</organism>
<feature type="region of interest" description="Disordered" evidence="5">
    <location>
        <begin position="182"/>
        <end position="201"/>
    </location>
</feature>
<accession>A0A150HB41</accession>
<evidence type="ECO:0000313" key="7">
    <source>
        <dbReference type="EMBL" id="KXZ59225.1"/>
    </source>
</evidence>
<dbReference type="GO" id="GO:0032993">
    <property type="term" value="C:protein-DNA complex"/>
    <property type="evidence" value="ECO:0007669"/>
    <property type="project" value="TreeGrafter"/>
</dbReference>
<feature type="domain" description="HTH lysR-type" evidence="6">
    <location>
        <begin position="3"/>
        <end position="60"/>
    </location>
</feature>
<feature type="region of interest" description="Disordered" evidence="5">
    <location>
        <begin position="215"/>
        <end position="262"/>
    </location>
</feature>
<keyword evidence="2" id="KW-0805">Transcription regulation</keyword>
<dbReference type="Proteomes" id="UP000243589">
    <property type="component" value="Unassembled WGS sequence"/>
</dbReference>
<dbReference type="Pfam" id="PF03466">
    <property type="entry name" value="LysR_substrate"/>
    <property type="match status" value="1"/>
</dbReference>
<dbReference type="GO" id="GO:0003700">
    <property type="term" value="F:DNA-binding transcription factor activity"/>
    <property type="evidence" value="ECO:0007669"/>
    <property type="project" value="InterPro"/>
</dbReference>
<evidence type="ECO:0000256" key="1">
    <source>
        <dbReference type="ARBA" id="ARBA00009437"/>
    </source>
</evidence>
<dbReference type="AlphaFoldDB" id="A0A150HB41"/>
<dbReference type="PANTHER" id="PTHR30346">
    <property type="entry name" value="TRANSCRIPTIONAL DUAL REGULATOR HCAR-RELATED"/>
    <property type="match status" value="1"/>
</dbReference>
<dbReference type="GO" id="GO:0003677">
    <property type="term" value="F:DNA binding"/>
    <property type="evidence" value="ECO:0007669"/>
    <property type="project" value="UniProtKB-KW"/>
</dbReference>
<dbReference type="PANTHER" id="PTHR30346:SF29">
    <property type="entry name" value="LYSR SUBSTRATE-BINDING"/>
    <property type="match status" value="1"/>
</dbReference>
<dbReference type="CDD" id="cd05466">
    <property type="entry name" value="PBP2_LTTR_substrate"/>
    <property type="match status" value="1"/>
</dbReference>
<dbReference type="Gene3D" id="1.10.10.10">
    <property type="entry name" value="Winged helix-like DNA-binding domain superfamily/Winged helix DNA-binding domain"/>
    <property type="match status" value="1"/>
</dbReference>
<gene>
    <name evidence="7" type="primary">cmpR</name>
    <name evidence="7" type="ORF">Bravens_00472</name>
</gene>
<dbReference type="SUPFAM" id="SSF53850">
    <property type="entry name" value="Periplasmic binding protein-like II"/>
    <property type="match status" value="1"/>
</dbReference>
<dbReference type="EMBL" id="LQQC01000005">
    <property type="protein sequence ID" value="KXZ59225.1"/>
    <property type="molecule type" value="Genomic_DNA"/>
</dbReference>
<keyword evidence="4" id="KW-0804">Transcription</keyword>
<dbReference type="InterPro" id="IPR000847">
    <property type="entry name" value="LysR_HTH_N"/>
</dbReference>
<evidence type="ECO:0000256" key="5">
    <source>
        <dbReference type="SAM" id="MobiDB-lite"/>
    </source>
</evidence>
<keyword evidence="8" id="KW-1185">Reference proteome</keyword>
<keyword evidence="3" id="KW-0238">DNA-binding</keyword>
<feature type="compositionally biased region" description="Gly residues" evidence="5">
    <location>
        <begin position="219"/>
        <end position="262"/>
    </location>
</feature>
<dbReference type="PATRIC" id="fig|479117.4.peg.472"/>
<evidence type="ECO:0000259" key="6">
    <source>
        <dbReference type="PROSITE" id="PS50931"/>
    </source>
</evidence>
<evidence type="ECO:0000256" key="4">
    <source>
        <dbReference type="ARBA" id="ARBA00023163"/>
    </source>
</evidence>
<proteinExistence type="inferred from homology"/>
<dbReference type="Pfam" id="PF00126">
    <property type="entry name" value="HTH_1"/>
    <property type="match status" value="1"/>
</dbReference>
<dbReference type="InterPro" id="IPR005119">
    <property type="entry name" value="LysR_subst-bd"/>
</dbReference>
<comment type="caution">
    <text evidence="7">The sequence shown here is derived from an EMBL/GenBank/DDBJ whole genome shotgun (WGS) entry which is preliminary data.</text>
</comment>